<dbReference type="PROSITE" id="PS50043">
    <property type="entry name" value="HTH_LUXR_2"/>
    <property type="match status" value="1"/>
</dbReference>
<dbReference type="Gene3D" id="3.40.50.2300">
    <property type="match status" value="1"/>
</dbReference>
<dbReference type="GO" id="GO:0003677">
    <property type="term" value="F:DNA binding"/>
    <property type="evidence" value="ECO:0007669"/>
    <property type="project" value="UniProtKB-KW"/>
</dbReference>
<dbReference type="InterPro" id="IPR000792">
    <property type="entry name" value="Tscrpt_reg_LuxR_C"/>
</dbReference>
<dbReference type="RefSeq" id="WP_136738620.1">
    <property type="nucleotide sequence ID" value="NZ_SUMB01000002.1"/>
</dbReference>
<dbReference type="PRINTS" id="PR00038">
    <property type="entry name" value="HTHLUXR"/>
</dbReference>
<evidence type="ECO:0000256" key="3">
    <source>
        <dbReference type="ARBA" id="ARBA00023163"/>
    </source>
</evidence>
<accession>A0A4U0NRF4</accession>
<dbReference type="AlphaFoldDB" id="A0A4U0NRF4"/>
<dbReference type="Pfam" id="PF00196">
    <property type="entry name" value="GerE"/>
    <property type="match status" value="1"/>
</dbReference>
<dbReference type="PANTHER" id="PTHR43214:SF24">
    <property type="entry name" value="TRANSCRIPTIONAL REGULATORY PROTEIN NARL-RELATED"/>
    <property type="match status" value="1"/>
</dbReference>
<dbReference type="GO" id="GO:0006355">
    <property type="term" value="P:regulation of DNA-templated transcription"/>
    <property type="evidence" value="ECO:0007669"/>
    <property type="project" value="InterPro"/>
</dbReference>
<dbReference type="EMBL" id="SUMB01000002">
    <property type="protein sequence ID" value="TJZ57000.1"/>
    <property type="molecule type" value="Genomic_DNA"/>
</dbReference>
<evidence type="ECO:0000313" key="5">
    <source>
        <dbReference type="EMBL" id="TJZ57000.1"/>
    </source>
</evidence>
<gene>
    <name evidence="5" type="ORF">FCH28_05860</name>
</gene>
<reference evidence="5 6" key="1">
    <citation type="submission" date="2019-04" db="EMBL/GenBank/DDBJ databases">
        <title>Streptomyces piniterrae sp. nov., a heliquinomycin-producing actinomycete isolated from rhizosphere soil of Pinus yunnanensis.</title>
        <authorList>
            <person name="Zhuang X."/>
            <person name="Zhao J."/>
        </authorList>
    </citation>
    <scope>NUCLEOTIDE SEQUENCE [LARGE SCALE GENOMIC DNA]</scope>
    <source>
        <strain evidence="6">jys28</strain>
    </source>
</reference>
<proteinExistence type="predicted"/>
<evidence type="ECO:0000313" key="6">
    <source>
        <dbReference type="Proteomes" id="UP000308697"/>
    </source>
</evidence>
<dbReference type="SUPFAM" id="SSF46894">
    <property type="entry name" value="C-terminal effector domain of the bipartite response regulators"/>
    <property type="match status" value="1"/>
</dbReference>
<dbReference type="InterPro" id="IPR016032">
    <property type="entry name" value="Sig_transdc_resp-reg_C-effctor"/>
</dbReference>
<keyword evidence="2" id="KW-0238">DNA-binding</keyword>
<dbReference type="SMART" id="SM00421">
    <property type="entry name" value="HTH_LUXR"/>
    <property type="match status" value="1"/>
</dbReference>
<dbReference type="OrthoDB" id="4309410at2"/>
<dbReference type="InterPro" id="IPR039420">
    <property type="entry name" value="WalR-like"/>
</dbReference>
<organism evidence="5 6">
    <name type="scientific">Streptomyces piniterrae</name>
    <dbReference type="NCBI Taxonomy" id="2571125"/>
    <lineage>
        <taxon>Bacteria</taxon>
        <taxon>Bacillati</taxon>
        <taxon>Actinomycetota</taxon>
        <taxon>Actinomycetes</taxon>
        <taxon>Kitasatosporales</taxon>
        <taxon>Streptomycetaceae</taxon>
        <taxon>Streptomyces</taxon>
    </lineage>
</organism>
<keyword evidence="3" id="KW-0804">Transcription</keyword>
<feature type="domain" description="HTH luxR-type" evidence="4">
    <location>
        <begin position="141"/>
        <end position="206"/>
    </location>
</feature>
<keyword evidence="1" id="KW-0805">Transcription regulation</keyword>
<comment type="caution">
    <text evidence="5">The sequence shown here is derived from an EMBL/GenBank/DDBJ whole genome shotgun (WGS) entry which is preliminary data.</text>
</comment>
<sequence length="208" mass="22655">MDRIPVCIHADDPISQLGVTAELRPRPEVRVLGTDETDEARVAVVVTGAVTEETPQVLRSVTARMSEARLVLVTPEIEESDLVPVVEAGVVGVVRRRDATAERLVTVLRSAAAGEGAVPPDLLGRLLDQVGRVQRQVLAPRGLNFNNLTEREIQVLRLAAEGLDTAEIAAAVAYSARTVKQVLHDFQMRFQLRNRCHAVAYATRNGLI</sequence>
<name>A0A4U0NRF4_9ACTN</name>
<dbReference type="PANTHER" id="PTHR43214">
    <property type="entry name" value="TWO-COMPONENT RESPONSE REGULATOR"/>
    <property type="match status" value="1"/>
</dbReference>
<keyword evidence="6" id="KW-1185">Reference proteome</keyword>
<protein>
    <submittedName>
        <fullName evidence="5">Response regulator transcription factor</fullName>
    </submittedName>
</protein>
<dbReference type="Proteomes" id="UP000308697">
    <property type="component" value="Unassembled WGS sequence"/>
</dbReference>
<evidence type="ECO:0000259" key="4">
    <source>
        <dbReference type="PROSITE" id="PS50043"/>
    </source>
</evidence>
<evidence type="ECO:0000256" key="2">
    <source>
        <dbReference type="ARBA" id="ARBA00023125"/>
    </source>
</evidence>
<dbReference type="CDD" id="cd06170">
    <property type="entry name" value="LuxR_C_like"/>
    <property type="match status" value="1"/>
</dbReference>
<evidence type="ECO:0000256" key="1">
    <source>
        <dbReference type="ARBA" id="ARBA00023015"/>
    </source>
</evidence>